<dbReference type="GO" id="GO:0005743">
    <property type="term" value="C:mitochondrial inner membrane"/>
    <property type="evidence" value="ECO:0007669"/>
    <property type="project" value="UniProtKB-SubCell"/>
</dbReference>
<dbReference type="EMBL" id="GL433852">
    <property type="protein sequence ID" value="EFN53381.1"/>
    <property type="molecule type" value="Genomic_DNA"/>
</dbReference>
<accession>E1ZLC8</accession>
<gene>
    <name evidence="9" type="ORF">CHLNCDRAFT_137153</name>
</gene>
<keyword evidence="2" id="KW-0813">Transport</keyword>
<organism evidence="10">
    <name type="scientific">Chlorella variabilis</name>
    <name type="common">Green alga</name>
    <dbReference type="NCBI Taxonomy" id="554065"/>
    <lineage>
        <taxon>Eukaryota</taxon>
        <taxon>Viridiplantae</taxon>
        <taxon>Chlorophyta</taxon>
        <taxon>core chlorophytes</taxon>
        <taxon>Trebouxiophyceae</taxon>
        <taxon>Chlorellales</taxon>
        <taxon>Chlorellaceae</taxon>
        <taxon>Chlorella clade</taxon>
        <taxon>Chlorella</taxon>
    </lineage>
</organism>
<evidence type="ECO:0000256" key="8">
    <source>
        <dbReference type="SAM" id="MobiDB-lite"/>
    </source>
</evidence>
<dbReference type="RefSeq" id="XP_005845483.1">
    <property type="nucleotide sequence ID" value="XM_005845421.1"/>
</dbReference>
<dbReference type="OMA" id="HELHGPK"/>
<keyword evidence="4" id="KW-0999">Mitochondrion inner membrane</keyword>
<evidence type="ECO:0000256" key="6">
    <source>
        <dbReference type="ARBA" id="ARBA00023128"/>
    </source>
</evidence>
<dbReference type="InterPro" id="IPR039993">
    <property type="entry name" value="NDUFB10"/>
</dbReference>
<protein>
    <recommendedName>
        <fullName evidence="11">NADH dehydrogenase [ubiquinone] 1 beta subcomplex subunit 10</fullName>
    </recommendedName>
</protein>
<keyword evidence="10" id="KW-1185">Reference proteome</keyword>
<comment type="subcellular location">
    <subcellularLocation>
        <location evidence="1">Mitochondrion inner membrane</location>
        <topology evidence="1">Peripheral membrane protein</topology>
        <orientation evidence="1">Matrix side</orientation>
    </subcellularLocation>
</comment>
<evidence type="ECO:0008006" key="11">
    <source>
        <dbReference type="Google" id="ProtNLM"/>
    </source>
</evidence>
<dbReference type="PANTHER" id="PTHR13094">
    <property type="entry name" value="NADH-UBIQUINONE OXIDOREDUCTASE PDSW SUBUNIT"/>
    <property type="match status" value="1"/>
</dbReference>
<dbReference type="Proteomes" id="UP000008141">
    <property type="component" value="Unassembled WGS sequence"/>
</dbReference>
<evidence type="ECO:0000256" key="7">
    <source>
        <dbReference type="ARBA" id="ARBA00023136"/>
    </source>
</evidence>
<evidence type="ECO:0000313" key="9">
    <source>
        <dbReference type="EMBL" id="EFN53381.1"/>
    </source>
</evidence>
<sequence>MVWEGTNPPTEPAGYDPENKFADPVLYFKHREAKVAEEYVKVAEAKLIRKELKKCYKESGVNYQQKCRDLALEYLSAIKGVGIYRSNSGPHDEPRWEQYNAGLNQKET</sequence>
<evidence type="ECO:0000256" key="2">
    <source>
        <dbReference type="ARBA" id="ARBA00022448"/>
    </source>
</evidence>
<keyword evidence="6" id="KW-0496">Mitochondrion</keyword>
<dbReference type="FunCoup" id="E1ZLC8">
    <property type="interactions" value="366"/>
</dbReference>
<dbReference type="eggNOG" id="KOG4009">
    <property type="taxonomic scope" value="Eukaryota"/>
</dbReference>
<evidence type="ECO:0000313" key="10">
    <source>
        <dbReference type="Proteomes" id="UP000008141"/>
    </source>
</evidence>
<dbReference type="OrthoDB" id="10252718at2759"/>
<evidence type="ECO:0000256" key="4">
    <source>
        <dbReference type="ARBA" id="ARBA00022792"/>
    </source>
</evidence>
<dbReference type="KEGG" id="cvr:CHLNCDRAFT_137153"/>
<reference evidence="9 10" key="1">
    <citation type="journal article" date="2010" name="Plant Cell">
        <title>The Chlorella variabilis NC64A genome reveals adaptation to photosymbiosis, coevolution with viruses, and cryptic sex.</title>
        <authorList>
            <person name="Blanc G."/>
            <person name="Duncan G."/>
            <person name="Agarkova I."/>
            <person name="Borodovsky M."/>
            <person name="Gurnon J."/>
            <person name="Kuo A."/>
            <person name="Lindquist E."/>
            <person name="Lucas S."/>
            <person name="Pangilinan J."/>
            <person name="Polle J."/>
            <person name="Salamov A."/>
            <person name="Terry A."/>
            <person name="Yamada T."/>
            <person name="Dunigan D.D."/>
            <person name="Grigoriev I.V."/>
            <person name="Claverie J.M."/>
            <person name="Van Etten J.L."/>
        </authorList>
    </citation>
    <scope>NUCLEOTIDE SEQUENCE [LARGE SCALE GENOMIC DNA]</scope>
    <source>
        <strain evidence="9 10">NC64A</strain>
    </source>
</reference>
<dbReference type="GeneID" id="17352711"/>
<dbReference type="PANTHER" id="PTHR13094:SF1">
    <property type="entry name" value="NADH DEHYDROGENASE [UBIQUINONE] 1 BETA SUBCOMPLEX SUBUNIT 10"/>
    <property type="match status" value="1"/>
</dbReference>
<dbReference type="AlphaFoldDB" id="E1ZLC8"/>
<evidence type="ECO:0000256" key="5">
    <source>
        <dbReference type="ARBA" id="ARBA00022982"/>
    </source>
</evidence>
<evidence type="ECO:0000256" key="3">
    <source>
        <dbReference type="ARBA" id="ARBA00022660"/>
    </source>
</evidence>
<name>E1ZLC8_CHLVA</name>
<keyword evidence="7" id="KW-0472">Membrane</keyword>
<evidence type="ECO:0000256" key="1">
    <source>
        <dbReference type="ARBA" id="ARBA00004443"/>
    </source>
</evidence>
<feature type="region of interest" description="Disordered" evidence="8">
    <location>
        <begin position="87"/>
        <end position="108"/>
    </location>
</feature>
<proteinExistence type="predicted"/>
<dbReference type="STRING" id="554065.E1ZLC8"/>
<keyword evidence="3" id="KW-0679">Respiratory chain</keyword>
<dbReference type="InParanoid" id="E1ZLC8"/>
<keyword evidence="5" id="KW-0249">Electron transport</keyword>